<evidence type="ECO:0000256" key="1">
    <source>
        <dbReference type="SAM" id="MobiDB-lite"/>
    </source>
</evidence>
<feature type="region of interest" description="Disordered" evidence="1">
    <location>
        <begin position="253"/>
        <end position="336"/>
    </location>
</feature>
<dbReference type="InParanoid" id="A0A1Z5KLG9"/>
<feature type="region of interest" description="Disordered" evidence="1">
    <location>
        <begin position="1"/>
        <end position="29"/>
    </location>
</feature>
<organism evidence="2 3">
    <name type="scientific">Fistulifera solaris</name>
    <name type="common">Oleaginous diatom</name>
    <dbReference type="NCBI Taxonomy" id="1519565"/>
    <lineage>
        <taxon>Eukaryota</taxon>
        <taxon>Sar</taxon>
        <taxon>Stramenopiles</taxon>
        <taxon>Ochrophyta</taxon>
        <taxon>Bacillariophyta</taxon>
        <taxon>Bacillariophyceae</taxon>
        <taxon>Bacillariophycidae</taxon>
        <taxon>Naviculales</taxon>
        <taxon>Naviculaceae</taxon>
        <taxon>Fistulifera</taxon>
    </lineage>
</organism>
<sequence>MPSRGKNKQPITPASYDPTASSSSFGSYLESLGGTKSTPKLSSYAPGAKGTMQVRNALSNSYLEGVGEISNKVMSSRSDVPAVSTPQTAFPGAAQKIGSYLETIGGGAKMKESSYAPTKASIITKATGNALGSPYFAAMGRSAPTTVYQYSPTELAARAAALQAEDVSITVESLPYSTDSPGSAKSQGSYLDTVGGPTSARKESSYAPTKPSVMTKPMGNAMGSAYFASMSAASAIPPSYSYLLTNDPEPPTAGAMKPYLSSLTKDNPNAKRPSSYAPTKSSVGKMSSTTVGSSYLQMMGNTKPSVMSSAERHVMANRKPASTTQQNTDGTEAGSYLDGLLGGKQLLLSNKRSFAPTQPSVSMKSGTTVGGSYLTSLGR</sequence>
<reference evidence="2 3" key="1">
    <citation type="journal article" date="2015" name="Plant Cell">
        <title>Oil accumulation by the oleaginous diatom Fistulifera solaris as revealed by the genome and transcriptome.</title>
        <authorList>
            <person name="Tanaka T."/>
            <person name="Maeda Y."/>
            <person name="Veluchamy A."/>
            <person name="Tanaka M."/>
            <person name="Abida H."/>
            <person name="Marechal E."/>
            <person name="Bowler C."/>
            <person name="Muto M."/>
            <person name="Sunaga Y."/>
            <person name="Tanaka M."/>
            <person name="Yoshino T."/>
            <person name="Taniguchi T."/>
            <person name="Fukuda Y."/>
            <person name="Nemoto M."/>
            <person name="Matsumoto M."/>
            <person name="Wong P.S."/>
            <person name="Aburatani S."/>
            <person name="Fujibuchi W."/>
        </authorList>
    </citation>
    <scope>NUCLEOTIDE SEQUENCE [LARGE SCALE GENOMIC DNA]</scope>
    <source>
        <strain evidence="2 3">JPCC DA0580</strain>
    </source>
</reference>
<evidence type="ECO:0000313" key="2">
    <source>
        <dbReference type="EMBL" id="GAX26975.1"/>
    </source>
</evidence>
<feature type="compositionally biased region" description="Polar residues" evidence="1">
    <location>
        <begin position="355"/>
        <end position="367"/>
    </location>
</feature>
<feature type="compositionally biased region" description="Polar residues" evidence="1">
    <location>
        <begin position="320"/>
        <end position="330"/>
    </location>
</feature>
<dbReference type="EMBL" id="BDSP01000252">
    <property type="protein sequence ID" value="GAX26975.1"/>
    <property type="molecule type" value="Genomic_DNA"/>
</dbReference>
<protein>
    <submittedName>
        <fullName evidence="2">Uncharacterized protein</fullName>
    </submittedName>
</protein>
<comment type="caution">
    <text evidence="2">The sequence shown here is derived from an EMBL/GenBank/DDBJ whole genome shotgun (WGS) entry which is preliminary data.</text>
</comment>
<dbReference type="AlphaFoldDB" id="A0A1Z5KLG9"/>
<gene>
    <name evidence="2" type="ORF">FisN_9Lh281</name>
</gene>
<proteinExistence type="predicted"/>
<evidence type="ECO:0000313" key="3">
    <source>
        <dbReference type="Proteomes" id="UP000198406"/>
    </source>
</evidence>
<dbReference type="Proteomes" id="UP000198406">
    <property type="component" value="Unassembled WGS sequence"/>
</dbReference>
<feature type="compositionally biased region" description="Polar residues" evidence="1">
    <location>
        <begin position="175"/>
        <end position="190"/>
    </location>
</feature>
<feature type="region of interest" description="Disordered" evidence="1">
    <location>
        <begin position="174"/>
        <end position="214"/>
    </location>
</feature>
<keyword evidence="3" id="KW-1185">Reference proteome</keyword>
<name>A0A1Z5KLG9_FISSO</name>
<accession>A0A1Z5KLG9</accession>
<feature type="region of interest" description="Disordered" evidence="1">
    <location>
        <begin position="355"/>
        <end position="379"/>
    </location>
</feature>
<feature type="compositionally biased region" description="Polar residues" evidence="1">
    <location>
        <begin position="276"/>
        <end position="308"/>
    </location>
</feature>